<evidence type="ECO:0000313" key="3">
    <source>
        <dbReference type="Proteomes" id="UP000247569"/>
    </source>
</evidence>
<dbReference type="SUPFAM" id="SSF52242">
    <property type="entry name" value="Cobalamin (vitamin B12)-binding domain"/>
    <property type="match status" value="1"/>
</dbReference>
<dbReference type="RefSeq" id="WP_051187581.1">
    <property type="nucleotide sequence ID" value="NZ_QJKF01000001.1"/>
</dbReference>
<protein>
    <submittedName>
        <fullName evidence="2">Methylaspartate mutase sigma subunit</fullName>
    </submittedName>
</protein>
<sequence length="159" mass="16874">MERAENNCAEPTLGRATVVISGTVSDAHTWNLVYLQLLIEELGLHAVNLGPCVPVDVLARECRELAPALVVIGSINGHGHQDGLRLIEHLRADPLLAELPIVIGGKLGIADDGVERRALALTAAGFDAVFEDAASGVAEFRDFVQAVTHPAAEGLELWT</sequence>
<gene>
    <name evidence="2" type="ORF">DFR70_101894</name>
</gene>
<feature type="domain" description="B12-binding" evidence="1">
    <location>
        <begin position="15"/>
        <end position="154"/>
    </location>
</feature>
<dbReference type="PROSITE" id="PS51332">
    <property type="entry name" value="B12_BINDING"/>
    <property type="match status" value="1"/>
</dbReference>
<dbReference type="Proteomes" id="UP000247569">
    <property type="component" value="Unassembled WGS sequence"/>
</dbReference>
<dbReference type="InterPro" id="IPR036724">
    <property type="entry name" value="Cobalamin-bd_sf"/>
</dbReference>
<keyword evidence="3" id="KW-1185">Reference proteome</keyword>
<evidence type="ECO:0000259" key="1">
    <source>
        <dbReference type="PROSITE" id="PS51332"/>
    </source>
</evidence>
<name>A0A318KAU6_9NOCA</name>
<comment type="caution">
    <text evidence="2">The sequence shown here is derived from an EMBL/GenBank/DDBJ whole genome shotgun (WGS) entry which is preliminary data.</text>
</comment>
<reference evidence="2 3" key="1">
    <citation type="submission" date="2018-05" db="EMBL/GenBank/DDBJ databases">
        <title>Genomic Encyclopedia of Type Strains, Phase IV (KMG-IV): sequencing the most valuable type-strain genomes for metagenomic binning, comparative biology and taxonomic classification.</title>
        <authorList>
            <person name="Goeker M."/>
        </authorList>
    </citation>
    <scope>NUCLEOTIDE SEQUENCE [LARGE SCALE GENOMIC DNA]</scope>
    <source>
        <strain evidence="2 3">DSM 44704</strain>
    </source>
</reference>
<dbReference type="GO" id="GO:0046872">
    <property type="term" value="F:metal ion binding"/>
    <property type="evidence" value="ECO:0007669"/>
    <property type="project" value="InterPro"/>
</dbReference>
<dbReference type="GO" id="GO:0031419">
    <property type="term" value="F:cobalamin binding"/>
    <property type="evidence" value="ECO:0007669"/>
    <property type="project" value="InterPro"/>
</dbReference>
<organism evidence="2 3">
    <name type="scientific">Nocardia tenerifensis</name>
    <dbReference type="NCBI Taxonomy" id="228006"/>
    <lineage>
        <taxon>Bacteria</taxon>
        <taxon>Bacillati</taxon>
        <taxon>Actinomycetota</taxon>
        <taxon>Actinomycetes</taxon>
        <taxon>Mycobacteriales</taxon>
        <taxon>Nocardiaceae</taxon>
        <taxon>Nocardia</taxon>
    </lineage>
</organism>
<dbReference type="EMBL" id="QJKF01000001">
    <property type="protein sequence ID" value="PXX71468.1"/>
    <property type="molecule type" value="Genomic_DNA"/>
</dbReference>
<evidence type="ECO:0000313" key="2">
    <source>
        <dbReference type="EMBL" id="PXX71468.1"/>
    </source>
</evidence>
<dbReference type="InterPro" id="IPR006158">
    <property type="entry name" value="Cobalamin-bd"/>
</dbReference>
<proteinExistence type="predicted"/>
<dbReference type="OrthoDB" id="8482131at2"/>
<accession>A0A318KAU6</accession>
<dbReference type="AlphaFoldDB" id="A0A318KAU6"/>
<dbReference type="Gene3D" id="3.40.50.280">
    <property type="entry name" value="Cobalamin-binding domain"/>
    <property type="match status" value="1"/>
</dbReference>